<dbReference type="InterPro" id="IPR003509">
    <property type="entry name" value="UPF0102_YraN-like"/>
</dbReference>
<evidence type="ECO:0000313" key="3">
    <source>
        <dbReference type="EMBL" id="MFC6197993.1"/>
    </source>
</evidence>
<evidence type="ECO:0000313" key="4">
    <source>
        <dbReference type="Proteomes" id="UP001596303"/>
    </source>
</evidence>
<reference evidence="4" key="1">
    <citation type="journal article" date="2019" name="Int. J. Syst. Evol. Microbiol.">
        <title>The Global Catalogue of Microorganisms (GCM) 10K type strain sequencing project: providing services to taxonomists for standard genome sequencing and annotation.</title>
        <authorList>
            <consortium name="The Broad Institute Genomics Platform"/>
            <consortium name="The Broad Institute Genome Sequencing Center for Infectious Disease"/>
            <person name="Wu L."/>
            <person name="Ma J."/>
        </authorList>
    </citation>
    <scope>NUCLEOTIDE SEQUENCE [LARGE SCALE GENOMIC DNA]</scope>
    <source>
        <strain evidence="4">CGMCC-1.15741</strain>
    </source>
</reference>
<proteinExistence type="inferred from homology"/>
<dbReference type="PANTHER" id="PTHR34039">
    <property type="entry name" value="UPF0102 PROTEIN YRAN"/>
    <property type="match status" value="1"/>
</dbReference>
<comment type="similarity">
    <text evidence="1 2">Belongs to the UPF0102 family.</text>
</comment>
<dbReference type="InterPro" id="IPR011335">
    <property type="entry name" value="Restrct_endonuc-II-like"/>
</dbReference>
<evidence type="ECO:0000256" key="1">
    <source>
        <dbReference type="ARBA" id="ARBA00006738"/>
    </source>
</evidence>
<dbReference type="Gene3D" id="3.40.1350.10">
    <property type="match status" value="1"/>
</dbReference>
<comment type="caution">
    <text evidence="3">The sequence shown here is derived from an EMBL/GenBank/DDBJ whole genome shotgun (WGS) entry which is preliminary data.</text>
</comment>
<organism evidence="3 4">
    <name type="scientific">Ponticaulis profundi</name>
    <dbReference type="NCBI Taxonomy" id="2665222"/>
    <lineage>
        <taxon>Bacteria</taxon>
        <taxon>Pseudomonadati</taxon>
        <taxon>Pseudomonadota</taxon>
        <taxon>Alphaproteobacteria</taxon>
        <taxon>Hyphomonadales</taxon>
        <taxon>Hyphomonadaceae</taxon>
        <taxon>Ponticaulis</taxon>
    </lineage>
</organism>
<protein>
    <recommendedName>
        <fullName evidence="2">UPF0102 protein ACFQDM_07885</fullName>
    </recommendedName>
</protein>
<evidence type="ECO:0000256" key="2">
    <source>
        <dbReference type="HAMAP-Rule" id="MF_00048"/>
    </source>
</evidence>
<dbReference type="SUPFAM" id="SSF52980">
    <property type="entry name" value="Restriction endonuclease-like"/>
    <property type="match status" value="1"/>
</dbReference>
<dbReference type="Pfam" id="PF02021">
    <property type="entry name" value="UPF0102"/>
    <property type="match status" value="1"/>
</dbReference>
<sequence>MARDSRREAEKRGRWAEQLAAVYLMAKGYKILARRARTPLGELDLVCRKGSVIAIVEVKQRRDQTAGLHAVTQAGWSRIGRAADLWLARDRRDAYGLDRRFDLVLITAPLRIFHFKDHWRP</sequence>
<keyword evidence="4" id="KW-1185">Reference proteome</keyword>
<dbReference type="Proteomes" id="UP001596303">
    <property type="component" value="Unassembled WGS sequence"/>
</dbReference>
<dbReference type="NCBIfam" id="NF009151">
    <property type="entry name" value="PRK12497.1-5"/>
    <property type="match status" value="1"/>
</dbReference>
<dbReference type="PANTHER" id="PTHR34039:SF1">
    <property type="entry name" value="UPF0102 PROTEIN YRAN"/>
    <property type="match status" value="1"/>
</dbReference>
<dbReference type="EMBL" id="JBHSSW010000009">
    <property type="protein sequence ID" value="MFC6197993.1"/>
    <property type="molecule type" value="Genomic_DNA"/>
</dbReference>
<gene>
    <name evidence="3" type="ORF">ACFQDM_07885</name>
</gene>
<dbReference type="RefSeq" id="WP_377377712.1">
    <property type="nucleotide sequence ID" value="NZ_JBHSSW010000009.1"/>
</dbReference>
<accession>A0ABW1S8Q3</accession>
<dbReference type="InterPro" id="IPR011856">
    <property type="entry name" value="tRNA_endonuc-like_dom_sf"/>
</dbReference>
<name>A0ABW1S8Q3_9PROT</name>
<dbReference type="HAMAP" id="MF_00048">
    <property type="entry name" value="UPF0102"/>
    <property type="match status" value="1"/>
</dbReference>